<dbReference type="OrthoDB" id="8936501at2759"/>
<keyword evidence="1" id="KW-0175">Coiled coil</keyword>
<accession>A0A3N0XVB1</accession>
<feature type="coiled-coil region" evidence="1">
    <location>
        <begin position="77"/>
        <end position="183"/>
    </location>
</feature>
<feature type="region of interest" description="Disordered" evidence="2">
    <location>
        <begin position="23"/>
        <end position="45"/>
    </location>
</feature>
<name>A0A3N0XVB1_ANAGA</name>
<dbReference type="EMBL" id="RJVU01059636">
    <property type="protein sequence ID" value="ROJ70172.1"/>
    <property type="molecule type" value="Genomic_DNA"/>
</dbReference>
<feature type="compositionally biased region" description="Basic and acidic residues" evidence="2">
    <location>
        <begin position="561"/>
        <end position="572"/>
    </location>
</feature>
<organism evidence="3 4">
    <name type="scientific">Anabarilius grahami</name>
    <name type="common">Kanglang fish</name>
    <name type="synonym">Barilius grahami</name>
    <dbReference type="NCBI Taxonomy" id="495550"/>
    <lineage>
        <taxon>Eukaryota</taxon>
        <taxon>Metazoa</taxon>
        <taxon>Chordata</taxon>
        <taxon>Craniata</taxon>
        <taxon>Vertebrata</taxon>
        <taxon>Euteleostomi</taxon>
        <taxon>Actinopterygii</taxon>
        <taxon>Neopterygii</taxon>
        <taxon>Teleostei</taxon>
        <taxon>Ostariophysi</taxon>
        <taxon>Cypriniformes</taxon>
        <taxon>Xenocyprididae</taxon>
        <taxon>Xenocypridinae</taxon>
        <taxon>Xenocypridinae incertae sedis</taxon>
        <taxon>Anabarilius</taxon>
    </lineage>
</organism>
<sequence>MADQKDWLGVVRNTLLTRAADHLQHQSQKQLDNNGRELKEDDSNQRYDHKDLTEVIFFLAHNLTCLKQEVNNLKFQIAGSHKELTHAKSRIDQLEMEAQDRHKDPDTEESQKKIHKLQKALIAAQQREQLEKAARENLEKELFHKESLLKTANSERLDKDARIRACERHLDNTKDELDMAQRELRLSYLQQTEPLQEKHLTSPHGVSIRTSPSQAQRYQGGSQSLLLDTISDNFLKSSAAAEGEGLIQTDPETSCEVAFKDLQRIAKHIPAFTPELAGDHDVHGYLRDIDFHLQYLTSATHQDRLFLLWITSGPEVRRFLARQPENIQSDYRQLKQAIVKEFSDSESESGLIAALDTKQGRHEIPYAYYHRLRQAYFGARNEPGMEEDTSFKSLFLRNLHPIVSHHLGITACPRTMPIRQLRDLTQKAFNKHLASSKRVCNTQGTVNCKAQDPELAKEGAQHCYNAKPFSKRLLASQGQNCPHGNRPRYQTYHRKKPWMGASSSCRPRRTSNSRQQPPLPPRPSHSSHTDAAQGRMDTPASDPQELLMLVKELLEQFLPEKYSEAQDSDHSHNTTQPCSSQPRHKSRVTLQTSDCF</sequence>
<evidence type="ECO:0000313" key="3">
    <source>
        <dbReference type="EMBL" id="ROJ70172.1"/>
    </source>
</evidence>
<feature type="compositionally biased region" description="Basic and acidic residues" evidence="2">
    <location>
        <begin position="34"/>
        <end position="45"/>
    </location>
</feature>
<protein>
    <submittedName>
        <fullName evidence="3">Uncharacterized protein</fullName>
    </submittedName>
</protein>
<evidence type="ECO:0000256" key="2">
    <source>
        <dbReference type="SAM" id="MobiDB-lite"/>
    </source>
</evidence>
<evidence type="ECO:0000256" key="1">
    <source>
        <dbReference type="SAM" id="Coils"/>
    </source>
</evidence>
<feature type="region of interest" description="Disordered" evidence="2">
    <location>
        <begin position="476"/>
        <end position="540"/>
    </location>
</feature>
<gene>
    <name evidence="3" type="ORF">DPX16_13893</name>
</gene>
<evidence type="ECO:0000313" key="4">
    <source>
        <dbReference type="Proteomes" id="UP000281406"/>
    </source>
</evidence>
<reference evidence="3 4" key="1">
    <citation type="submission" date="2018-10" db="EMBL/GenBank/DDBJ databases">
        <title>Genome assembly for a Yunnan-Guizhou Plateau 3E fish, Anabarilius grahami (Regan), and its evolutionary and genetic applications.</title>
        <authorList>
            <person name="Jiang W."/>
        </authorList>
    </citation>
    <scope>NUCLEOTIDE SEQUENCE [LARGE SCALE GENOMIC DNA]</scope>
    <source>
        <strain evidence="3">AG-KIZ</strain>
        <tissue evidence="3">Muscle</tissue>
    </source>
</reference>
<feature type="region of interest" description="Disordered" evidence="2">
    <location>
        <begin position="560"/>
        <end position="596"/>
    </location>
</feature>
<dbReference type="AlphaFoldDB" id="A0A3N0XVB1"/>
<proteinExistence type="predicted"/>
<dbReference type="Proteomes" id="UP000281406">
    <property type="component" value="Unassembled WGS sequence"/>
</dbReference>
<keyword evidence="4" id="KW-1185">Reference proteome</keyword>
<comment type="caution">
    <text evidence="3">The sequence shown here is derived from an EMBL/GenBank/DDBJ whole genome shotgun (WGS) entry which is preliminary data.</text>
</comment>